<protein>
    <submittedName>
        <fullName evidence="2">Uncharacterized protein</fullName>
    </submittedName>
</protein>
<sequence>MAFGSEKNKVRINPGRVGAVKGIRVRPGTRMRVLHESKVSRFIVSRLRDDQLQNCNDQSHCRGGSLYKNVPSTFFRSIAKGLNAIIYSTDNNGSSREPIRKSSSRVHQQGNLDSRDKPKFEQTRTSAKIKG</sequence>
<dbReference type="AlphaFoldDB" id="A0A834N7J7"/>
<gene>
    <name evidence="2" type="ORF">HZH68_008357</name>
</gene>
<reference evidence="2" key="1">
    <citation type="journal article" date="2020" name="G3 (Bethesda)">
        <title>High-Quality Assemblies for Three Invasive Social Wasps from the &lt;i&gt;Vespula&lt;/i&gt; Genus.</title>
        <authorList>
            <person name="Harrop T.W.R."/>
            <person name="Guhlin J."/>
            <person name="McLaughlin G.M."/>
            <person name="Permina E."/>
            <person name="Stockwell P."/>
            <person name="Gilligan J."/>
            <person name="Le Lec M.F."/>
            <person name="Gruber M.A.M."/>
            <person name="Quinn O."/>
            <person name="Lovegrove M."/>
            <person name="Duncan E.J."/>
            <person name="Remnant E.J."/>
            <person name="Van Eeckhoven J."/>
            <person name="Graham B."/>
            <person name="Knapp R.A."/>
            <person name="Langford K.W."/>
            <person name="Kronenberg Z."/>
            <person name="Press M.O."/>
            <person name="Eacker S.M."/>
            <person name="Wilson-Rankin E.E."/>
            <person name="Purcell J."/>
            <person name="Lester P.J."/>
            <person name="Dearden P.K."/>
        </authorList>
    </citation>
    <scope>NUCLEOTIDE SEQUENCE</scope>
    <source>
        <strain evidence="2">Linc-1</strain>
    </source>
</reference>
<dbReference type="EMBL" id="JACSDZ010000007">
    <property type="protein sequence ID" value="KAF7399765.1"/>
    <property type="molecule type" value="Genomic_DNA"/>
</dbReference>
<keyword evidence="3" id="KW-1185">Reference proteome</keyword>
<dbReference type="Proteomes" id="UP000617340">
    <property type="component" value="Unassembled WGS sequence"/>
</dbReference>
<organism evidence="2 3">
    <name type="scientific">Vespula germanica</name>
    <name type="common">German yellow jacket</name>
    <name type="synonym">Paravespula germanica</name>
    <dbReference type="NCBI Taxonomy" id="30212"/>
    <lineage>
        <taxon>Eukaryota</taxon>
        <taxon>Metazoa</taxon>
        <taxon>Ecdysozoa</taxon>
        <taxon>Arthropoda</taxon>
        <taxon>Hexapoda</taxon>
        <taxon>Insecta</taxon>
        <taxon>Pterygota</taxon>
        <taxon>Neoptera</taxon>
        <taxon>Endopterygota</taxon>
        <taxon>Hymenoptera</taxon>
        <taxon>Apocrita</taxon>
        <taxon>Aculeata</taxon>
        <taxon>Vespoidea</taxon>
        <taxon>Vespidae</taxon>
        <taxon>Vespinae</taxon>
        <taxon>Vespula</taxon>
    </lineage>
</organism>
<evidence type="ECO:0000256" key="1">
    <source>
        <dbReference type="SAM" id="MobiDB-lite"/>
    </source>
</evidence>
<feature type="region of interest" description="Disordered" evidence="1">
    <location>
        <begin position="89"/>
        <end position="131"/>
    </location>
</feature>
<proteinExistence type="predicted"/>
<evidence type="ECO:0000313" key="2">
    <source>
        <dbReference type="EMBL" id="KAF7399765.1"/>
    </source>
</evidence>
<feature type="compositionally biased region" description="Basic and acidic residues" evidence="1">
    <location>
        <begin position="113"/>
        <end position="122"/>
    </location>
</feature>
<evidence type="ECO:0000313" key="3">
    <source>
        <dbReference type="Proteomes" id="UP000617340"/>
    </source>
</evidence>
<comment type="caution">
    <text evidence="2">The sequence shown here is derived from an EMBL/GenBank/DDBJ whole genome shotgun (WGS) entry which is preliminary data.</text>
</comment>
<accession>A0A834N7J7</accession>
<name>A0A834N7J7_VESGE</name>